<dbReference type="FunFam" id="1.20.140.100:FF:000006">
    <property type="entry name" value="dynein heavy chain 2, axonemal"/>
    <property type="match status" value="1"/>
</dbReference>
<dbReference type="SUPFAM" id="SSF52540">
    <property type="entry name" value="P-loop containing nucleoside triphosphate hydrolases"/>
    <property type="match status" value="4"/>
</dbReference>
<keyword evidence="5" id="KW-0677">Repeat</keyword>
<dbReference type="FunFam" id="3.40.50.300:FF:000049">
    <property type="entry name" value="Dynein, axonemal, heavy chain 5"/>
    <property type="match status" value="1"/>
</dbReference>
<dbReference type="Pfam" id="PF12781">
    <property type="entry name" value="AAA_9"/>
    <property type="match status" value="1"/>
</dbReference>
<dbReference type="InterPro" id="IPR042219">
    <property type="entry name" value="AAA_lid_11_sf"/>
</dbReference>
<dbReference type="Gene3D" id="1.10.8.710">
    <property type="match status" value="1"/>
</dbReference>
<dbReference type="Pfam" id="PF08385">
    <property type="entry name" value="DHC_N1"/>
    <property type="match status" value="1"/>
</dbReference>
<dbReference type="Gene3D" id="1.20.920.20">
    <property type="match status" value="1"/>
</dbReference>
<dbReference type="InterPro" id="IPR056759">
    <property type="entry name" value="DYH2-5-8_CC"/>
</dbReference>
<proteinExistence type="inferred from homology"/>
<evidence type="ECO:0000256" key="6">
    <source>
        <dbReference type="ARBA" id="ARBA00022741"/>
    </source>
</evidence>
<evidence type="ECO:0000256" key="3">
    <source>
        <dbReference type="ARBA" id="ARBA00022490"/>
    </source>
</evidence>
<keyword evidence="3" id="KW-0963">Cytoplasm</keyword>
<evidence type="ECO:0000256" key="9">
    <source>
        <dbReference type="ARBA" id="ARBA00023017"/>
    </source>
</evidence>
<dbReference type="Pfam" id="PF25007">
    <property type="entry name" value="DYH2-5-8_CC"/>
    <property type="match status" value="1"/>
</dbReference>
<evidence type="ECO:0000256" key="10">
    <source>
        <dbReference type="ARBA" id="ARBA00023054"/>
    </source>
</evidence>
<feature type="domain" description="AAA+ ATPase" evidence="20">
    <location>
        <begin position="1875"/>
        <end position="2011"/>
    </location>
</feature>
<dbReference type="RefSeq" id="XP_024082632.1">
    <property type="nucleotide sequence ID" value="XM_024226864.1"/>
</dbReference>
<dbReference type="GO" id="GO:0036156">
    <property type="term" value="C:inner dynein arm"/>
    <property type="evidence" value="ECO:0007669"/>
    <property type="project" value="UniProtKB-ARBA"/>
</dbReference>
<keyword evidence="12" id="KW-0505">Motor protein</keyword>
<evidence type="ECO:0000256" key="11">
    <source>
        <dbReference type="ARBA" id="ARBA00023069"/>
    </source>
</evidence>
<dbReference type="GO" id="GO:0060294">
    <property type="term" value="P:cilium movement involved in cell motility"/>
    <property type="evidence" value="ECO:0007669"/>
    <property type="project" value="UniProtKB-ARBA"/>
</dbReference>
<dbReference type="Gene3D" id="3.40.50.300">
    <property type="entry name" value="P-loop containing nucleotide triphosphate hydrolases"/>
    <property type="match status" value="5"/>
</dbReference>
<feature type="domain" description="AAA+ ATPase" evidence="20">
    <location>
        <begin position="2489"/>
        <end position="2636"/>
    </location>
</feature>
<dbReference type="Gene3D" id="1.10.287.2620">
    <property type="match status" value="1"/>
</dbReference>
<dbReference type="Pfam" id="PF12774">
    <property type="entry name" value="AAA_6"/>
    <property type="match status" value="1"/>
</dbReference>
<keyword evidence="13" id="KW-0206">Cytoskeleton</keyword>
<dbReference type="InterPro" id="IPR004273">
    <property type="entry name" value="Dynein_heavy_D6_P-loop"/>
</dbReference>
<dbReference type="PANTHER" id="PTHR22878:SF68">
    <property type="entry name" value="DYNEIN HEAVY CHAIN 6, AXONEMAL-LIKE"/>
    <property type="match status" value="1"/>
</dbReference>
<dbReference type="Gene3D" id="1.20.58.1120">
    <property type="match status" value="1"/>
</dbReference>
<keyword evidence="6" id="KW-0547">Nucleotide-binding</keyword>
<dbReference type="Pfam" id="PF17852">
    <property type="entry name" value="Dynein_AAA_lid"/>
    <property type="match status" value="1"/>
</dbReference>
<dbReference type="InterPro" id="IPR013602">
    <property type="entry name" value="Dynein_heavy_linker"/>
</dbReference>
<feature type="compositionally biased region" description="Basic residues" evidence="19">
    <location>
        <begin position="1"/>
        <end position="10"/>
    </location>
</feature>
<dbReference type="InterPro" id="IPR035699">
    <property type="entry name" value="AAA_6"/>
</dbReference>
<dbReference type="InterPro" id="IPR003593">
    <property type="entry name" value="AAA+_ATPase"/>
</dbReference>
<accession>A0A8I6SHG1</accession>
<evidence type="ECO:0000256" key="5">
    <source>
        <dbReference type="ARBA" id="ARBA00022737"/>
    </source>
</evidence>
<dbReference type="InterPro" id="IPR041658">
    <property type="entry name" value="AAA_lid_11"/>
</dbReference>
<dbReference type="FunFam" id="3.10.490.20:FF:000008">
    <property type="entry name" value="dynein heavy chain 2, axonemal"/>
    <property type="match status" value="1"/>
</dbReference>
<dbReference type="GO" id="GO:0051959">
    <property type="term" value="F:dynein light intermediate chain binding"/>
    <property type="evidence" value="ECO:0007669"/>
    <property type="project" value="InterPro"/>
</dbReference>
<evidence type="ECO:0000313" key="22">
    <source>
        <dbReference type="Proteomes" id="UP000494040"/>
    </source>
</evidence>
<dbReference type="GO" id="GO:0008569">
    <property type="term" value="F:minus-end-directed microtubule motor activity"/>
    <property type="evidence" value="ECO:0007669"/>
    <property type="project" value="InterPro"/>
</dbReference>
<dbReference type="FunFam" id="1.10.8.1220:FF:000001">
    <property type="entry name" value="Dynein axonemal heavy chain 5"/>
    <property type="match status" value="1"/>
</dbReference>
<dbReference type="EnsemblMetazoa" id="XM_024226864.1">
    <property type="protein sequence ID" value="XP_024082632.1"/>
    <property type="gene ID" value="LOC106663832"/>
</dbReference>
<keyword evidence="11" id="KW-0969">Cilium</keyword>
<feature type="region of interest" description="Disordered" evidence="19">
    <location>
        <begin position="1"/>
        <end position="42"/>
    </location>
</feature>
<reference evidence="21" key="1">
    <citation type="submission" date="2022-01" db="UniProtKB">
        <authorList>
            <consortium name="EnsemblMetazoa"/>
        </authorList>
    </citation>
    <scope>IDENTIFICATION</scope>
</reference>
<dbReference type="InterPro" id="IPR043160">
    <property type="entry name" value="Dynein_C_barrel"/>
</dbReference>
<name>A0A8I6SHG1_CIMLE</name>
<evidence type="ECO:0000256" key="14">
    <source>
        <dbReference type="ARBA" id="ARBA00023273"/>
    </source>
</evidence>
<dbReference type="Pfam" id="PF08393">
    <property type="entry name" value="DHC_N2"/>
    <property type="match status" value="1"/>
</dbReference>
<dbReference type="InterPro" id="IPR035706">
    <property type="entry name" value="AAA_9"/>
</dbReference>
<evidence type="ECO:0000256" key="1">
    <source>
        <dbReference type="ARBA" id="ARBA00004611"/>
    </source>
</evidence>
<keyword evidence="22" id="KW-1185">Reference proteome</keyword>
<dbReference type="Pfam" id="PF03028">
    <property type="entry name" value="Dynein_heavy"/>
    <property type="match status" value="1"/>
</dbReference>
<comment type="similarity">
    <text evidence="2">Belongs to the dynein heavy chain family.</text>
</comment>
<dbReference type="FunFam" id="1.10.287.2620:FF:000002">
    <property type="entry name" value="Dynein heavy chain 2, axonemal"/>
    <property type="match status" value="1"/>
</dbReference>
<evidence type="ECO:0000313" key="21">
    <source>
        <dbReference type="EnsemblMetazoa" id="XP_024082632.1"/>
    </source>
</evidence>
<dbReference type="InterPro" id="IPR043157">
    <property type="entry name" value="Dynein_AAA1S"/>
</dbReference>
<evidence type="ECO:0000256" key="18">
    <source>
        <dbReference type="SAM" id="Coils"/>
    </source>
</evidence>
<dbReference type="Pfam" id="PF12780">
    <property type="entry name" value="AAA_8"/>
    <property type="match status" value="1"/>
</dbReference>
<keyword evidence="10 18" id="KW-0175">Coiled coil</keyword>
<dbReference type="InterPro" id="IPR013594">
    <property type="entry name" value="Dynein_heavy_tail"/>
</dbReference>
<dbReference type="FunFam" id="3.20.180.20:FF:000001">
    <property type="entry name" value="Dynein axonemal heavy chain 5"/>
    <property type="match status" value="1"/>
</dbReference>
<dbReference type="FunFam" id="1.20.920.20:FF:000001">
    <property type="entry name" value="dynein heavy chain 2, axonemal"/>
    <property type="match status" value="1"/>
</dbReference>
<dbReference type="Proteomes" id="UP000494040">
    <property type="component" value="Unassembled WGS sequence"/>
</dbReference>
<evidence type="ECO:0000256" key="7">
    <source>
        <dbReference type="ARBA" id="ARBA00022840"/>
    </source>
</evidence>
<evidence type="ECO:0000256" key="15">
    <source>
        <dbReference type="ARBA" id="ARBA00054075"/>
    </source>
</evidence>
<dbReference type="InterPro" id="IPR041589">
    <property type="entry name" value="DNAH3_AAA_lid_1"/>
</dbReference>
<dbReference type="GeneID" id="106663832"/>
<keyword evidence="4" id="KW-0493">Microtubule</keyword>
<feature type="coiled-coil region" evidence="18">
    <location>
        <begin position="3181"/>
        <end position="3208"/>
    </location>
</feature>
<feature type="coiled-coil region" evidence="18">
    <location>
        <begin position="3320"/>
        <end position="3392"/>
    </location>
</feature>
<dbReference type="InterPro" id="IPR041228">
    <property type="entry name" value="Dynein_C"/>
</dbReference>
<dbReference type="Pfam" id="PF17857">
    <property type="entry name" value="AAA_lid_1"/>
    <property type="match status" value="1"/>
</dbReference>
<evidence type="ECO:0000259" key="20">
    <source>
        <dbReference type="SMART" id="SM00382"/>
    </source>
</evidence>
<organism evidence="21 22">
    <name type="scientific">Cimex lectularius</name>
    <name type="common">Bed bug</name>
    <name type="synonym">Acanthia lectularia</name>
    <dbReference type="NCBI Taxonomy" id="79782"/>
    <lineage>
        <taxon>Eukaryota</taxon>
        <taxon>Metazoa</taxon>
        <taxon>Ecdysozoa</taxon>
        <taxon>Arthropoda</taxon>
        <taxon>Hexapoda</taxon>
        <taxon>Insecta</taxon>
        <taxon>Pterygota</taxon>
        <taxon>Neoptera</taxon>
        <taxon>Paraneoptera</taxon>
        <taxon>Hemiptera</taxon>
        <taxon>Heteroptera</taxon>
        <taxon>Panheteroptera</taxon>
        <taxon>Cimicomorpha</taxon>
        <taxon>Cimicidae</taxon>
        <taxon>Cimex</taxon>
    </lineage>
</organism>
<dbReference type="FunFam" id="3.40.50.300:FF:000044">
    <property type="entry name" value="Dynein heavy chain 5, axonemal"/>
    <property type="match status" value="1"/>
</dbReference>
<keyword evidence="14" id="KW-0966">Cell projection</keyword>
<evidence type="ECO:0000256" key="2">
    <source>
        <dbReference type="ARBA" id="ARBA00008887"/>
    </source>
</evidence>
<dbReference type="FunFam" id="1.10.8.710:FF:000001">
    <property type="entry name" value="Dynein axonemal heavy chain 2"/>
    <property type="match status" value="1"/>
</dbReference>
<dbReference type="InterPro" id="IPR027417">
    <property type="entry name" value="P-loop_NTPase"/>
</dbReference>
<dbReference type="FunFam" id="1.10.8.720:FF:000008">
    <property type="entry name" value="Dynein axonemal heavy chain 2"/>
    <property type="match status" value="1"/>
</dbReference>
<dbReference type="FunFam" id="3.40.50.300:FF:000153">
    <property type="entry name" value="Dynein axonemal heavy chain 1"/>
    <property type="match status" value="1"/>
</dbReference>
<comment type="subcellular location">
    <subcellularLocation>
        <location evidence="1">Cytoplasm</location>
        <location evidence="1">Cytoskeleton</location>
        <location evidence="1">Flagellum axoneme</location>
    </subcellularLocation>
</comment>
<keyword evidence="8" id="KW-0282">Flagellum</keyword>
<evidence type="ECO:0000256" key="17">
    <source>
        <dbReference type="ARBA" id="ARBA00077719"/>
    </source>
</evidence>
<evidence type="ECO:0000256" key="4">
    <source>
        <dbReference type="ARBA" id="ARBA00022701"/>
    </source>
</evidence>
<dbReference type="GO" id="GO:0005524">
    <property type="term" value="F:ATP binding"/>
    <property type="evidence" value="ECO:0007669"/>
    <property type="project" value="UniProtKB-KW"/>
</dbReference>
<dbReference type="GO" id="GO:0036159">
    <property type="term" value="P:inner dynein arm assembly"/>
    <property type="evidence" value="ECO:0007669"/>
    <property type="project" value="UniProtKB-ARBA"/>
</dbReference>
<dbReference type="GO" id="GO:0005874">
    <property type="term" value="C:microtubule"/>
    <property type="evidence" value="ECO:0007669"/>
    <property type="project" value="UniProtKB-KW"/>
</dbReference>
<dbReference type="Gene3D" id="1.20.140.100">
    <property type="entry name" value="Dynein heavy chain, N-terminal domain 2"/>
    <property type="match status" value="1"/>
</dbReference>
<dbReference type="CTD" id="3355181"/>
<dbReference type="InterPro" id="IPR024743">
    <property type="entry name" value="Dynein_HC_stalk"/>
</dbReference>
<dbReference type="GO" id="GO:0097729">
    <property type="term" value="C:9+2 motile cilium"/>
    <property type="evidence" value="ECO:0007669"/>
    <property type="project" value="UniProtKB-ARBA"/>
</dbReference>
<dbReference type="InterPro" id="IPR042228">
    <property type="entry name" value="Dynein_linker_3"/>
</dbReference>
<dbReference type="Pfam" id="PF12775">
    <property type="entry name" value="AAA_7"/>
    <property type="match status" value="1"/>
</dbReference>
<evidence type="ECO:0000256" key="16">
    <source>
        <dbReference type="ARBA" id="ARBA00063032"/>
    </source>
</evidence>
<evidence type="ECO:0000256" key="12">
    <source>
        <dbReference type="ARBA" id="ARBA00023175"/>
    </source>
</evidence>
<dbReference type="InterPro" id="IPR024317">
    <property type="entry name" value="Dynein_heavy_chain_D4_dom"/>
</dbReference>
<dbReference type="Gene3D" id="3.10.490.20">
    <property type="match status" value="1"/>
</dbReference>
<comment type="subunit">
    <text evidence="16">The I1 inner arm complex (also known as the f dynein complex) is a two-headed isoform composed of two heavy chains (1-alpha and 1-beta), three intermediate chains and three light chains. I1 occupies a specific position proximal to the first radial spoke and repeats every 96 nm along the length of the axoneme.</text>
</comment>
<dbReference type="Pfam" id="PF18199">
    <property type="entry name" value="Dynein_C"/>
    <property type="match status" value="1"/>
</dbReference>
<feature type="coiled-coil region" evidence="18">
    <location>
        <begin position="3117"/>
        <end position="3144"/>
    </location>
</feature>
<keyword evidence="7" id="KW-0067">ATP-binding</keyword>
<dbReference type="GO" id="GO:0008017">
    <property type="term" value="F:microtubule binding"/>
    <property type="evidence" value="ECO:0007669"/>
    <property type="project" value="UniProtKB-ARBA"/>
</dbReference>
<dbReference type="InterPro" id="IPR041466">
    <property type="entry name" value="Dynein_AAA5_ext"/>
</dbReference>
<dbReference type="Gene3D" id="1.20.920.30">
    <property type="match status" value="1"/>
</dbReference>
<dbReference type="FunFam" id="3.40.50.300:FF:002141">
    <property type="entry name" value="Dynein heavy chain"/>
    <property type="match status" value="1"/>
</dbReference>
<dbReference type="Gene3D" id="1.10.8.1220">
    <property type="match status" value="1"/>
</dbReference>
<dbReference type="PANTHER" id="PTHR22878">
    <property type="entry name" value="DYNEIN HEAVY CHAIN 6, AXONEMAL-LIKE-RELATED"/>
    <property type="match status" value="1"/>
</dbReference>
<dbReference type="GO" id="GO:0045505">
    <property type="term" value="F:dynein intermediate chain binding"/>
    <property type="evidence" value="ECO:0007669"/>
    <property type="project" value="InterPro"/>
</dbReference>
<dbReference type="Pfam" id="PF12777">
    <property type="entry name" value="MT"/>
    <property type="match status" value="1"/>
</dbReference>
<dbReference type="FunFam" id="1.20.58.1120:FF:000001">
    <property type="entry name" value="dynein heavy chain 2, axonemal"/>
    <property type="match status" value="1"/>
</dbReference>
<dbReference type="InterPro" id="IPR042222">
    <property type="entry name" value="Dynein_2_N"/>
</dbReference>
<dbReference type="FunFam" id="1.20.1270.280:FF:000007">
    <property type="entry name" value="dynein heavy chain 2, axonemal"/>
    <property type="match status" value="1"/>
</dbReference>
<dbReference type="Gene3D" id="3.20.180.20">
    <property type="entry name" value="Dynein heavy chain, N-terminal domain 2"/>
    <property type="match status" value="1"/>
</dbReference>
<evidence type="ECO:0000256" key="19">
    <source>
        <dbReference type="SAM" id="MobiDB-lite"/>
    </source>
</evidence>
<comment type="function">
    <text evidence="15">Force generating protein of eukaryotic cilia and flagella. Produces force towards the minus ends of microtubules. Dynein has ATPase activity; the force-producing power stroke is thought to occur on release of ADP. Required for assembly of the I1 inner arm complex and its targeting to the appropriate axoneme location. Also required for phototaxis.</text>
</comment>
<dbReference type="Pfam" id="PF18198">
    <property type="entry name" value="AAA_lid_11"/>
    <property type="match status" value="1"/>
</dbReference>
<dbReference type="SMART" id="SM00382">
    <property type="entry name" value="AAA"/>
    <property type="match status" value="2"/>
</dbReference>
<keyword evidence="9" id="KW-0243">Dynein</keyword>
<dbReference type="Gene3D" id="1.10.472.130">
    <property type="match status" value="1"/>
</dbReference>
<dbReference type="OMA" id="ICEAMIN"/>
<dbReference type="FunFam" id="1.20.920.30:FF:000005">
    <property type="entry name" value="Dynein, axonemal, heavy chain 2"/>
    <property type="match status" value="1"/>
</dbReference>
<dbReference type="InterPro" id="IPR026983">
    <property type="entry name" value="DHC"/>
</dbReference>
<evidence type="ECO:0000256" key="13">
    <source>
        <dbReference type="ARBA" id="ARBA00023212"/>
    </source>
</evidence>
<sequence length="4545" mass="524923">MSPPKKKAKAAAHSAPLDRRPSSRKSQVLQTKTPTVSQTADSNMTDNFMPFSELSTEPIFEEEMVEEEEIRYKPGELCLLIQGLTALFDLEEKDWTPRVFRIIEKFIRKQEAKLLTIYFDENTLRASLGFPQCRYLDLQYFFKTQSVYELTGENFRENVVWGTLDSNPEQCMYTILERVYAPLMFNLKGWPRNIKDKLCSEVTNFLSDLAELRYNMLGLTGLYIPIEASHLPPEEAAQDTALVTRMDSVVLKWITQVRATIYDMNEASPMDATIPIEEYQYWKLRLENLCGLWKQLKDPHLGHICRILIAAQSPYIKQFLYLIAELKEAIIKARSCVQYLHLLVAPCRQLARVQEPQDITPLIPKILFIIRYIWVNSEYYNTNEQLLSQCIALSNQIVTLCQSTLDLKVVFEGKPKQGIAMFKNAIDCCTNYKLLYDRAIELHNKNHPKPWIIDKEKVFNQVDTIMQRCVDMVEICQTMTIFGRIDESCEVPKPQFGWTRASEFETIVDKIENQYTILFHDIQRVQDSLLQLNSNDWPTCMALFREGMREIEVIIENLMECVFETVRNVEEGLEALQILYQYSKRPNLYALFERQTTYIYKMFLKEVVETKHECINEKRSHLRGTPRYGGRAMIAHQKRKRLGAIYKLLERADWLPESPIEDEVRETFFSLDETLKGTVTALFAKWLSTLPPEFETRLQIPLLYSDSGSVSVIHSNVDRLLLETGKEYQYWQNIGKEIPPDVSKFMLIYNDLAFLNKQIESLCTENNKLFASLSNCEKLLFKEHLKNLEKQLSTGFSDKTTWAMESSFGFVNESATFVSKLQEFIDEFKASNLEILNICNQIACTNLASFPMSVEYDLEDFVSQLKTEHEKAIAILSAKYKEIFSFLLVVYDGFSSHLSKMRAHWVKYIERIDALIELSFRMCIRRSLEYVYSHFKSEQKSGRSFFIRLCISLKNRKIVFAPSVLSIAFAIKDVFLIFVTGLEVFPRLYDRFSIKQKAKIPPYAASIIRDQVCQRLYSEMEDEIFSAYIDLQNYLASWLEYKGVWEIDKDHFIMRYERRNPSCETISADINKYFNLADEVNDIEPLSFVHFFYINAFELKDKLIKHCAVWHKRLTYLLMKLTAKQIEAIYKYCTENVKQLVIEPTSLDQLPIRMILYRTLRADVSEKEKLFPLIQEQLSMLLWFKDDVPMKLLERQYGLASLWANYLLVLNKTHEMLDSAQDKFKGEIIENAADFKTENSNLLAKFMANGPFTDDWTTKNAFACLKDYRNEYNIQKKQEEEVKMKLGLFNIAFTPSPSLPILNNELNTLMNIWTCVDQWNKAWNHFKQDLFWSINPTEMDLTANTLLRKFNDFFKEHKGKGWTIIDNTKQKIETIKKVLPLINDLKNPALLPRHWNDIKELIGRDFDETDENFTLELVIELNMQNFAEAISEISSSASMEANIGNTLKGIENAWKTIELDFLPFKDKGIYRLRGVDNVFATLDEHQTALSGMKGTRYVRPYLEEVEYWEKNLTLVQEVLETMLIVQKEYLYLENIFSGEDIRKQLPKESDLFDRITFDWKGITKHMYDDKYAFMATHYPGLLKKLSKLINGLEHIQRALEKYLETKRHVFPRFYFISNDDLLEILGNSKKPELIQPHLKKLFDNIVKVSMEKHNIYTRMEASGMYSAEGEYIPWNKVLHLEGPVEIWLNNIESIMRTTLRDQLKIVRQALMKNLAKRDKWLKENPGQLCITASQIRWTIDTTRALMHCKILSKTLPLKRVKKRQSHILSKFSEAIRTNLPKVQRLKIVALVTIEIHARDVIDKLYKNDCMDMTSFEWLSQLRFYWDKDVDDCIVKQTNTHFVYGYEYLGNSGRLVITPLTDRCYITLTTALHLYRGGSPKGPAGTGKTETVKDLGKALAYYVIVINCSEGLDFKTMGKMFSGFAQTGAWGCFDEFNRINVEVLSVVAQQIWSILVALSYKKKHFSFEGAVINLVSTCGIFVTMNPGYAGRTELPDNLKSMFRPISMMVPDSMLIAEITLFGEGFKDTRHLAKKVDTLFNLTKRQLSKQDHYDFGLRGMVTLLRYAGRKRREYPEFPDEEIVLLAMKDMNVAKLTSDDLPLFTAITNDLFPSVRLPVIEYEQLQAAIKEICQAQNKQMPDVFLNKIIQLYETKESRHSVMIVGAAGAAKSTVWKTLRDSMCLLKKKNVPGFEMAREYVINPKALSLAELYGEFNLATNEWADGVLSNIMRGVCAEETPDLKWVLFDGPVDAVWIENMNSVMDDNKVLTLINSDRITMPPQVSLLFEVEDLAVASPATVSRCGMVFNDSKDFSWEPFVESWLQNQPNQQYRNFMKMHFDRYVNTLIKFKRTHCTETVPIPDICSVATLCKLLEILAPLDKCWDKTKKDYETLRYGTKVWFLFCLTWSVGATVNEAGRQKMDVFFREMEGIFPIKDTIYEYFVNPEYRSMQLWEDLLPEQWDLDPEVPFFKITVPCVDTIRYNYLTSALLTAGHPVLILGVVGTGKTSTALSVLDNFDRKTYSILTINLSAQSSSNTVQETVESKFEKRTKTIHVPIGGKLMITFMDDFNLPAKEVFGAQPPLELIRQWLDYGFWYNRKTQLVTIIKDMTLMAAMGPPGGGRNSISKRLISKFSIVNMTFPTDEEIERIYGTMLGSHLQHFPDKSIIAAREDITHMTIALFKNVVKKMLPTPTKIHYLFNLRDISKVFQGLLRSNKDVQPTKEDILRLWVHESFRVFSDRLVDEMDRNWFLDEINVVLGQYFETLFHHLCHDKAVPIFCDFLNTYGYYEMVHDVNKLKEFLINQVDEYNQTQGSVKLDMVFYREAIENICSLCRIISQPRGHALLIGIGGAGRATFCKVASFLCNFNNFKIVLSKKYGVGEFKEDLKRLYYMTGVKDIPTAFTFNDGQVYDDSILVIVNNILSTGEVTNLYKPEELDEIKITLADEAKRRNIIPSSEGIYELLLDHAKTNLHLLICMSPVGEKFRTRLRQFPSFVSCTTIMWLFDWPKVALLEVAYRSLTGINFSETISGIQPQTEVPDPGGKPKPTQEQLRHSISSVFATIHMSVLDVSRQMLSEMKRHNYVTPNNYLEFVAGYKKMLSQKREDISLQANKLRNGLSKLDDTRVKVQELEVELEEKNEKVNQTSKECDDYLVMILSQKKEADEAQKSVTARSIKIAEEEVHCKQLAEVALADLNEALPALEEAMKALDALNKRDIAEVRSYGKPPAKVEMVLEAVMILKGAEPTWTEAKRQLGDVNFLNQLRDFDKDHIPEKVLRKIGTYTNNEEFVPEKVGQVSFAAESLAKWVKAIEQYGKIYRVVAPKKAKLEDATANLKDKQKNLADAREKMEQLNELLDKLQNEYQDKVNEKEDLIKEAEELRKKLERAAGLVDGLAGERGRWESSVITLDIKFNFLPGDCLLATAFVSYMGPFLSFYREKLLDLWINEINEEELPCSPDFKLTSFIGNEPTIHQWNKQGLPSDNFSSENGLIITSCNKWPLVIDPQSQAWKWIKNMEAQNGLKIVDFGAPMYLKILETAMKYGSPVLIQNAQEFIDPNVIPQMHKIIVQKEEHFFFKVGDKLIDYNHDFRLFITTKLNNPHYPPEICTKTTVVNFAIKTEGLQAQLLGIVVRKEKPKLEEDKEAMAAEVAAGRRMLIELEDELLRLLMEAKGSILDDDELYETLESSKQTSIMINEHLKTSLTTEAAIDAARNNYSPCARRAALLFFILKDLSLIDPMYQFSLEAYNNMFVTAIEKSKHSEDIVERIKYLNDYHTYFIYKNTCRGLFERHKLMFSFLICSKILDEQGKLKKEHFKFLLQGGVVLNRDAQISNPCDGDKCLNMLLKQFIANLSLLLDWLPSENWDNISELDKISGFHGIVKSFEQYSRDWRVWFFSAEPENKNLIGEWNDTISDFQKLLLVRSIRADRLSFSIINFIQMTLGPPYVEPPVLDINQVLEDSHSKTPLIFVLSPGVDPSSSLTALAEKCKMTKKFHTLSLGQGQAPVATKLIEEGIRLGFWVFLANCHLSLSWMPALDKLVEQLQNSDPHKDFRLWLSSSPHPDFPLSILQSSLKMTTEPPKGVKANMKRLYNLITDAQFSACKSQSKFKRLLFALVFFHAIILERKKFGQLGWNVIYSFNDSDFEVSHNLLAIYLDEYEETPWDALKYLIAGVCYGGHVTDEWDRRLLLTYINSYFNDDVINEDSYRLSPVAHYVIPLDTTLGNYREFVNTLPALDKPELFGQHPNADITSLIIESRSFCSTLMTLQVQDSAEDSAKEERVLALVNDVLTKLPSFINYELTFQNLGHNKSALSIVLLQEIQRYNILLEDIKISLDKLQKAIKGFIVMSMDLEEIFVCIYEGRVPRSWLKAYPSLFQLGAWSRDLTLRVEHFAKWASTLRQPVLFWLSAFIHPTGFLTAVLQTTARKESKSVDTLTFEFVPQKSYEEEILFPPEDGVYVRGMFLEGGSWNKKDCCLIEPVIMELVCPLPVILFKPCEQLKRKPKGLYECPVYYYPIRSGSQHQESYVVTIDLKCGSEPSEFWVKRGTASLLSLQ</sequence>
<dbReference type="Gene3D" id="6.10.140.1060">
    <property type="match status" value="1"/>
</dbReference>
<dbReference type="Gene3D" id="1.20.1270.280">
    <property type="match status" value="1"/>
</dbReference>
<dbReference type="Gene3D" id="1.10.8.720">
    <property type="entry name" value="Region D6 of dynein motor"/>
    <property type="match status" value="1"/>
</dbReference>
<protein>
    <recommendedName>
        <fullName evidence="17">Dynein-1, subspecies f</fullName>
    </recommendedName>
</protein>
<evidence type="ECO:0000256" key="8">
    <source>
        <dbReference type="ARBA" id="ARBA00022846"/>
    </source>
</evidence>
<feature type="compositionally biased region" description="Polar residues" evidence="19">
    <location>
        <begin position="24"/>
        <end position="42"/>
    </location>
</feature>
<dbReference type="OrthoDB" id="447173at2759"/>